<dbReference type="EMBL" id="JANRMS010000198">
    <property type="protein sequence ID" value="KAJ3544367.1"/>
    <property type="molecule type" value="Genomic_DNA"/>
</dbReference>
<proteinExistence type="predicted"/>
<sequence length="465" mass="52888">MLFLWIIAVGVLVWRLYASYCHFSKVPKQVPWSHGGRFTPYLVTQIARIWNSPTAIGKAYQEYSKKGRICAMALPFSRPEILLPQTHIRWITSQSNNLLSPTPVQHEIIGIKYAFLNSSIEKDFVAYDILRVKLNRHLPKMVPKIMEELATSIDETFGSDTQWKEVQIFLLIRRVLAKLTAWLVVGDALSCDTDLVDNLTKFSSAVIPSAVALSLFPPFLQPVSSRLPSIFNRIYMGRALKVLGPHIEQEIAAVDAGMLEDIQHDNVLTWHIQEALRKKESRDGLADVIACRIFATMFAALESTTLTMTHALFNLCGSDPSQQVWKALEEEGRKVLSTKVDQASVNDLQYADSAIKETLRLHTAIKALSVQVMQPGGLTLQDYKVHLPQGSRVSVSVWGIHHDEDIYPHAYTYDAFRFVQTPQSKDGLESTLVLEDTLQLLRQSYFWRIWRCIMIWRQFMRGLSS</sequence>
<protein>
    <submittedName>
        <fullName evidence="1">Uncharacterized protein</fullName>
    </submittedName>
</protein>
<keyword evidence="2" id="KW-1185">Reference proteome</keyword>
<name>A0ACC1SQG2_9HYPO</name>
<organism evidence="1 2">
    <name type="scientific">Fusarium decemcellulare</name>
    <dbReference type="NCBI Taxonomy" id="57161"/>
    <lineage>
        <taxon>Eukaryota</taxon>
        <taxon>Fungi</taxon>
        <taxon>Dikarya</taxon>
        <taxon>Ascomycota</taxon>
        <taxon>Pezizomycotina</taxon>
        <taxon>Sordariomycetes</taxon>
        <taxon>Hypocreomycetidae</taxon>
        <taxon>Hypocreales</taxon>
        <taxon>Nectriaceae</taxon>
        <taxon>Fusarium</taxon>
        <taxon>Fusarium decemcellulare species complex</taxon>
    </lineage>
</organism>
<evidence type="ECO:0000313" key="2">
    <source>
        <dbReference type="Proteomes" id="UP001148629"/>
    </source>
</evidence>
<reference evidence="1" key="1">
    <citation type="submission" date="2022-08" db="EMBL/GenBank/DDBJ databases">
        <title>Genome Sequence of Fusarium decemcellulare.</title>
        <authorList>
            <person name="Buettner E."/>
        </authorList>
    </citation>
    <scope>NUCLEOTIDE SEQUENCE</scope>
    <source>
        <strain evidence="1">Babe19</strain>
    </source>
</reference>
<dbReference type="Proteomes" id="UP001148629">
    <property type="component" value="Unassembled WGS sequence"/>
</dbReference>
<comment type="caution">
    <text evidence="1">The sequence shown here is derived from an EMBL/GenBank/DDBJ whole genome shotgun (WGS) entry which is preliminary data.</text>
</comment>
<evidence type="ECO:0000313" key="1">
    <source>
        <dbReference type="EMBL" id="KAJ3544367.1"/>
    </source>
</evidence>
<accession>A0ACC1SQG2</accession>
<gene>
    <name evidence="1" type="ORF">NM208_g3089</name>
</gene>